<accession>A0A833V8F7</accession>
<protein>
    <submittedName>
        <fullName evidence="3">UDP-glycosyltransferase 73B1</fullName>
    </submittedName>
</protein>
<dbReference type="InterPro" id="IPR002213">
    <property type="entry name" value="UDP_glucos_trans"/>
</dbReference>
<dbReference type="PANTHER" id="PTHR48047">
    <property type="entry name" value="GLYCOSYLTRANSFERASE"/>
    <property type="match status" value="1"/>
</dbReference>
<sequence length="175" mass="19559">MVPFIWVVGRDHSSDEVADEVAAVAGESGQVVKGWAPQLAILGHIAVGTFVTHCGRWAVTEAVALDRLLQTWPLFGEQFYNEKFVVEVARTGESMGAKRGVVLSREKVAERVRWAHGTGAEAVRKRAWDIVLVVRREVVKGGSSYASVDCMIEDIRQRREKRNRGNREENLNWSS</sequence>
<evidence type="ECO:0000313" key="3">
    <source>
        <dbReference type="EMBL" id="KAF3328662.1"/>
    </source>
</evidence>
<evidence type="ECO:0000256" key="1">
    <source>
        <dbReference type="ARBA" id="ARBA00009995"/>
    </source>
</evidence>
<gene>
    <name evidence="3" type="ORF">FCM35_KLT05740</name>
</gene>
<dbReference type="Pfam" id="PF00201">
    <property type="entry name" value="UDPGT"/>
    <property type="match status" value="1"/>
</dbReference>
<comment type="caution">
    <text evidence="3">The sequence shown here is derived from an EMBL/GenBank/DDBJ whole genome shotgun (WGS) entry which is preliminary data.</text>
</comment>
<dbReference type="AlphaFoldDB" id="A0A833V8F7"/>
<comment type="similarity">
    <text evidence="1">Belongs to the UDP-glycosyltransferase family.</text>
</comment>
<name>A0A833V8F7_9POAL</name>
<keyword evidence="4" id="KW-1185">Reference proteome</keyword>
<proteinExistence type="inferred from homology"/>
<dbReference type="Proteomes" id="UP000623129">
    <property type="component" value="Unassembled WGS sequence"/>
</dbReference>
<dbReference type="OrthoDB" id="5835829at2759"/>
<organism evidence="3 4">
    <name type="scientific">Carex littledalei</name>
    <dbReference type="NCBI Taxonomy" id="544730"/>
    <lineage>
        <taxon>Eukaryota</taxon>
        <taxon>Viridiplantae</taxon>
        <taxon>Streptophyta</taxon>
        <taxon>Embryophyta</taxon>
        <taxon>Tracheophyta</taxon>
        <taxon>Spermatophyta</taxon>
        <taxon>Magnoliopsida</taxon>
        <taxon>Liliopsida</taxon>
        <taxon>Poales</taxon>
        <taxon>Cyperaceae</taxon>
        <taxon>Cyperoideae</taxon>
        <taxon>Cariceae</taxon>
        <taxon>Carex</taxon>
        <taxon>Carex subgen. Euthyceras</taxon>
    </lineage>
</organism>
<dbReference type="PANTHER" id="PTHR48047:SF53">
    <property type="entry name" value="GLYCOSYLTRANSFERASE"/>
    <property type="match status" value="1"/>
</dbReference>
<evidence type="ECO:0000256" key="2">
    <source>
        <dbReference type="ARBA" id="ARBA00022679"/>
    </source>
</evidence>
<evidence type="ECO:0000313" key="4">
    <source>
        <dbReference type="Proteomes" id="UP000623129"/>
    </source>
</evidence>
<dbReference type="EMBL" id="SWLB01000015">
    <property type="protein sequence ID" value="KAF3328662.1"/>
    <property type="molecule type" value="Genomic_DNA"/>
</dbReference>
<reference evidence="3" key="1">
    <citation type="submission" date="2020-01" db="EMBL/GenBank/DDBJ databases">
        <title>Genome sequence of Kobresia littledalei, the first chromosome-level genome in the family Cyperaceae.</title>
        <authorList>
            <person name="Qu G."/>
        </authorList>
    </citation>
    <scope>NUCLEOTIDE SEQUENCE</scope>
    <source>
        <strain evidence="3">C.B.Clarke</strain>
        <tissue evidence="3">Leaf</tissue>
    </source>
</reference>
<dbReference type="Gene3D" id="3.40.50.2000">
    <property type="entry name" value="Glycogen Phosphorylase B"/>
    <property type="match status" value="2"/>
</dbReference>
<keyword evidence="2 3" id="KW-0808">Transferase</keyword>
<dbReference type="GO" id="GO:0035251">
    <property type="term" value="F:UDP-glucosyltransferase activity"/>
    <property type="evidence" value="ECO:0007669"/>
    <property type="project" value="TreeGrafter"/>
</dbReference>
<dbReference type="SUPFAM" id="SSF53756">
    <property type="entry name" value="UDP-Glycosyltransferase/glycogen phosphorylase"/>
    <property type="match status" value="1"/>
</dbReference>